<evidence type="ECO:0008006" key="4">
    <source>
        <dbReference type="Google" id="ProtNLM"/>
    </source>
</evidence>
<evidence type="ECO:0000256" key="1">
    <source>
        <dbReference type="SAM" id="MobiDB-lite"/>
    </source>
</evidence>
<evidence type="ECO:0000313" key="3">
    <source>
        <dbReference type="Proteomes" id="UP000007015"/>
    </source>
</evidence>
<feature type="region of interest" description="Disordered" evidence="1">
    <location>
        <begin position="180"/>
        <end position="300"/>
    </location>
</feature>
<dbReference type="STRING" id="39946.B8BN27"/>
<evidence type="ECO:0000313" key="2">
    <source>
        <dbReference type="EMBL" id="EEC69698.1"/>
    </source>
</evidence>
<dbReference type="AlphaFoldDB" id="B8BN27"/>
<dbReference type="Proteomes" id="UP000007015">
    <property type="component" value="Chromosome 12"/>
</dbReference>
<reference evidence="2 3" key="1">
    <citation type="journal article" date="2005" name="PLoS Biol.">
        <title>The genomes of Oryza sativa: a history of duplications.</title>
        <authorList>
            <person name="Yu J."/>
            <person name="Wang J."/>
            <person name="Lin W."/>
            <person name="Li S."/>
            <person name="Li H."/>
            <person name="Zhou J."/>
            <person name="Ni P."/>
            <person name="Dong W."/>
            <person name="Hu S."/>
            <person name="Zeng C."/>
            <person name="Zhang J."/>
            <person name="Zhang Y."/>
            <person name="Li R."/>
            <person name="Xu Z."/>
            <person name="Li S."/>
            <person name="Li X."/>
            <person name="Zheng H."/>
            <person name="Cong L."/>
            <person name="Lin L."/>
            <person name="Yin J."/>
            <person name="Geng J."/>
            <person name="Li G."/>
            <person name="Shi J."/>
            <person name="Liu J."/>
            <person name="Lv H."/>
            <person name="Li J."/>
            <person name="Wang J."/>
            <person name="Deng Y."/>
            <person name="Ran L."/>
            <person name="Shi X."/>
            <person name="Wang X."/>
            <person name="Wu Q."/>
            <person name="Li C."/>
            <person name="Ren X."/>
            <person name="Wang J."/>
            <person name="Wang X."/>
            <person name="Li D."/>
            <person name="Liu D."/>
            <person name="Zhang X."/>
            <person name="Ji Z."/>
            <person name="Zhao W."/>
            <person name="Sun Y."/>
            <person name="Zhang Z."/>
            <person name="Bao J."/>
            <person name="Han Y."/>
            <person name="Dong L."/>
            <person name="Ji J."/>
            <person name="Chen P."/>
            <person name="Wu S."/>
            <person name="Liu J."/>
            <person name="Xiao Y."/>
            <person name="Bu D."/>
            <person name="Tan J."/>
            <person name="Yang L."/>
            <person name="Ye C."/>
            <person name="Zhang J."/>
            <person name="Xu J."/>
            <person name="Zhou Y."/>
            <person name="Yu Y."/>
            <person name="Zhang B."/>
            <person name="Zhuang S."/>
            <person name="Wei H."/>
            <person name="Liu B."/>
            <person name="Lei M."/>
            <person name="Yu H."/>
            <person name="Li Y."/>
            <person name="Xu H."/>
            <person name="Wei S."/>
            <person name="He X."/>
            <person name="Fang L."/>
            <person name="Zhang Z."/>
            <person name="Zhang Y."/>
            <person name="Huang X."/>
            <person name="Su Z."/>
            <person name="Tong W."/>
            <person name="Li J."/>
            <person name="Tong Z."/>
            <person name="Li S."/>
            <person name="Ye J."/>
            <person name="Wang L."/>
            <person name="Fang L."/>
            <person name="Lei T."/>
            <person name="Chen C."/>
            <person name="Chen H."/>
            <person name="Xu Z."/>
            <person name="Li H."/>
            <person name="Huang H."/>
            <person name="Zhang F."/>
            <person name="Xu H."/>
            <person name="Li N."/>
            <person name="Zhao C."/>
            <person name="Li S."/>
            <person name="Dong L."/>
            <person name="Huang Y."/>
            <person name="Li L."/>
            <person name="Xi Y."/>
            <person name="Qi Q."/>
            <person name="Li W."/>
            <person name="Zhang B."/>
            <person name="Hu W."/>
            <person name="Zhang Y."/>
            <person name="Tian X."/>
            <person name="Jiao Y."/>
            <person name="Liang X."/>
            <person name="Jin J."/>
            <person name="Gao L."/>
            <person name="Zheng W."/>
            <person name="Hao B."/>
            <person name="Liu S."/>
            <person name="Wang W."/>
            <person name="Yuan L."/>
            <person name="Cao M."/>
            <person name="McDermott J."/>
            <person name="Samudrala R."/>
            <person name="Wang J."/>
            <person name="Wong G.K."/>
            <person name="Yang H."/>
        </authorList>
    </citation>
    <scope>NUCLEOTIDE SEQUENCE [LARGE SCALE GENOMIC DNA]</scope>
    <source>
        <strain evidence="3">cv. 93-11</strain>
    </source>
</reference>
<dbReference type="OMA" id="CHRAEIA"/>
<dbReference type="Gramene" id="BGIOSGA035811-TA">
    <property type="protein sequence ID" value="BGIOSGA035811-PA"/>
    <property type="gene ID" value="BGIOSGA035811"/>
</dbReference>
<dbReference type="PANTHER" id="PTHR31973">
    <property type="entry name" value="POLYPROTEIN, PUTATIVE-RELATED"/>
    <property type="match status" value="1"/>
</dbReference>
<accession>B8BN27</accession>
<dbReference type="EMBL" id="CM000137">
    <property type="protein sequence ID" value="EEC69698.1"/>
    <property type="molecule type" value="Genomic_DNA"/>
</dbReference>
<dbReference type="HOGENOM" id="CLU_055196_2_0_1"/>
<organism evidence="2 3">
    <name type="scientific">Oryza sativa subsp. indica</name>
    <name type="common">Rice</name>
    <dbReference type="NCBI Taxonomy" id="39946"/>
    <lineage>
        <taxon>Eukaryota</taxon>
        <taxon>Viridiplantae</taxon>
        <taxon>Streptophyta</taxon>
        <taxon>Embryophyta</taxon>
        <taxon>Tracheophyta</taxon>
        <taxon>Spermatophyta</taxon>
        <taxon>Magnoliopsida</taxon>
        <taxon>Liliopsida</taxon>
        <taxon>Poales</taxon>
        <taxon>Poaceae</taxon>
        <taxon>BOP clade</taxon>
        <taxon>Oryzoideae</taxon>
        <taxon>Oryzeae</taxon>
        <taxon>Oryzinae</taxon>
        <taxon>Oryza</taxon>
        <taxon>Oryza sativa</taxon>
    </lineage>
</organism>
<name>B8BN27_ORYSI</name>
<feature type="compositionally biased region" description="Polar residues" evidence="1">
    <location>
        <begin position="235"/>
        <end position="257"/>
    </location>
</feature>
<dbReference type="PANTHER" id="PTHR31973:SF188">
    <property type="entry name" value="POLYPROTEIN, PUTATIVE-RELATED"/>
    <property type="match status" value="1"/>
</dbReference>
<sequence>MAGFNKHYDAIKMQSPQAIQFLNDNHPMLWSRAKFSELSKVDYINNNLSESFNNWIKDLKDVQIVDMIDKIRQKIVSKFCHRAEIASKMEGVILPSVTKDLNKQSIGLKKHKVSRVTLTTAEVTIPDNQGMELRGASMHTYVDKYFSVEKLQLAYSVVFRPIIGKHQWEFVDPGFKLQKPRLRRKRGRPRKNRIKASDESGQNTKHKCKECGGFGHRDKNCQGGEVATKKKRNTMTKSNSTPEMDSGQGSNDPSITVQMPPKKAGRAKKDSCTTSSSAMPTPNIPRPRKVGRNKPTPDSI</sequence>
<proteinExistence type="predicted"/>
<protein>
    <recommendedName>
        <fullName evidence="4">CCHC-type domain-containing protein</fullName>
    </recommendedName>
</protein>
<keyword evidence="3" id="KW-1185">Reference proteome</keyword>
<gene>
    <name evidence="2" type="ORF">OsI_39161</name>
</gene>
<feature type="compositionally biased region" description="Basic residues" evidence="1">
    <location>
        <begin position="180"/>
        <end position="194"/>
    </location>
</feature>